<name>A0AC34QZ08_9BILA</name>
<evidence type="ECO:0000313" key="2">
    <source>
        <dbReference type="WBParaSite" id="JU765_v2.g20559.t1"/>
    </source>
</evidence>
<accession>A0AC34QZ08</accession>
<dbReference type="Proteomes" id="UP000887576">
    <property type="component" value="Unplaced"/>
</dbReference>
<reference evidence="2" key="1">
    <citation type="submission" date="2022-11" db="UniProtKB">
        <authorList>
            <consortium name="WormBaseParasite"/>
        </authorList>
    </citation>
    <scope>IDENTIFICATION</scope>
</reference>
<sequence>MYRSAPINSGLQQLEIQIREFDFRITIVLDLATWILILMTISLVLGSVTGLLMLRMQIQKWNRWKKGIYSGNDLRNHIIFHAEESWLEKITNLFC</sequence>
<organism evidence="1 2">
    <name type="scientific">Panagrolaimus sp. JU765</name>
    <dbReference type="NCBI Taxonomy" id="591449"/>
    <lineage>
        <taxon>Eukaryota</taxon>
        <taxon>Metazoa</taxon>
        <taxon>Ecdysozoa</taxon>
        <taxon>Nematoda</taxon>
        <taxon>Chromadorea</taxon>
        <taxon>Rhabditida</taxon>
        <taxon>Tylenchina</taxon>
        <taxon>Panagrolaimomorpha</taxon>
        <taxon>Panagrolaimoidea</taxon>
        <taxon>Panagrolaimidae</taxon>
        <taxon>Panagrolaimus</taxon>
    </lineage>
</organism>
<protein>
    <submittedName>
        <fullName evidence="2">Uncharacterized protein</fullName>
    </submittedName>
</protein>
<evidence type="ECO:0000313" key="1">
    <source>
        <dbReference type="Proteomes" id="UP000887576"/>
    </source>
</evidence>
<dbReference type="WBParaSite" id="JU765_v2.g20559.t1">
    <property type="protein sequence ID" value="JU765_v2.g20559.t1"/>
    <property type="gene ID" value="JU765_v2.g20559"/>
</dbReference>
<proteinExistence type="predicted"/>